<dbReference type="CDD" id="cd03124">
    <property type="entry name" value="alpha_CA_prokaryotic_like"/>
    <property type="match status" value="1"/>
</dbReference>
<organism evidence="8 9">
    <name type="scientific">Papaver atlanticum</name>
    <dbReference type="NCBI Taxonomy" id="357466"/>
    <lineage>
        <taxon>Eukaryota</taxon>
        <taxon>Viridiplantae</taxon>
        <taxon>Streptophyta</taxon>
        <taxon>Embryophyta</taxon>
        <taxon>Tracheophyta</taxon>
        <taxon>Spermatophyta</taxon>
        <taxon>Magnoliopsida</taxon>
        <taxon>Ranunculales</taxon>
        <taxon>Papaveraceae</taxon>
        <taxon>Papaveroideae</taxon>
        <taxon>Papaver</taxon>
    </lineage>
</organism>
<evidence type="ECO:0000256" key="5">
    <source>
        <dbReference type="ARBA" id="ARBA00023239"/>
    </source>
</evidence>
<feature type="domain" description="Alpha-carbonic anhydrase" evidence="7">
    <location>
        <begin position="38"/>
        <end position="276"/>
    </location>
</feature>
<dbReference type="GO" id="GO:0004089">
    <property type="term" value="F:carbonate dehydratase activity"/>
    <property type="evidence" value="ECO:0007669"/>
    <property type="project" value="UniProtKB-UniRule"/>
</dbReference>
<comment type="cofactor">
    <cofactor evidence="1 6">
        <name>Zn(2+)</name>
        <dbReference type="ChEBI" id="CHEBI:29105"/>
    </cofactor>
</comment>
<evidence type="ECO:0000256" key="4">
    <source>
        <dbReference type="ARBA" id="ARBA00022833"/>
    </source>
</evidence>
<keyword evidence="6" id="KW-0732">Signal</keyword>
<proteinExistence type="inferred from homology"/>
<comment type="function">
    <text evidence="6">Reversible hydration of carbon dioxide.</text>
</comment>
<dbReference type="GO" id="GO:0006730">
    <property type="term" value="P:one-carbon metabolic process"/>
    <property type="evidence" value="ECO:0007669"/>
    <property type="project" value="TreeGrafter"/>
</dbReference>
<dbReference type="PROSITE" id="PS51144">
    <property type="entry name" value="ALPHA_CA_2"/>
    <property type="match status" value="1"/>
</dbReference>
<dbReference type="EC" id="4.2.1.1" evidence="2 6"/>
<dbReference type="Pfam" id="PF00194">
    <property type="entry name" value="Carb_anhydrase"/>
    <property type="match status" value="1"/>
</dbReference>
<dbReference type="EMBL" id="JAJJMB010001336">
    <property type="protein sequence ID" value="KAI3957356.1"/>
    <property type="molecule type" value="Genomic_DNA"/>
</dbReference>
<feature type="chain" id="PRO_5041772046" description="Carbonic anhydrase" evidence="6">
    <location>
        <begin position="31"/>
        <end position="287"/>
    </location>
</feature>
<dbReference type="InterPro" id="IPR001148">
    <property type="entry name" value="CA_dom"/>
</dbReference>
<dbReference type="InterPro" id="IPR018338">
    <property type="entry name" value="Carbonic_anhydrase_a-class_CS"/>
</dbReference>
<comment type="catalytic activity">
    <reaction evidence="6">
        <text>hydrogencarbonate + H(+) = CO2 + H2O</text>
        <dbReference type="Rhea" id="RHEA:10748"/>
        <dbReference type="ChEBI" id="CHEBI:15377"/>
        <dbReference type="ChEBI" id="CHEBI:15378"/>
        <dbReference type="ChEBI" id="CHEBI:16526"/>
        <dbReference type="ChEBI" id="CHEBI:17544"/>
        <dbReference type="EC" id="4.2.1.1"/>
    </reaction>
</comment>
<dbReference type="AlphaFoldDB" id="A0AAD4THA2"/>
<evidence type="ECO:0000313" key="8">
    <source>
        <dbReference type="EMBL" id="KAI3957356.1"/>
    </source>
</evidence>
<dbReference type="InterPro" id="IPR036398">
    <property type="entry name" value="CA_dom_sf"/>
</dbReference>
<dbReference type="PANTHER" id="PTHR18952">
    <property type="entry name" value="CARBONIC ANHYDRASE"/>
    <property type="match status" value="1"/>
</dbReference>
<dbReference type="PROSITE" id="PS00162">
    <property type="entry name" value="ALPHA_CA_1"/>
    <property type="match status" value="1"/>
</dbReference>
<dbReference type="PANTHER" id="PTHR18952:SF208">
    <property type="entry name" value="CARBONIC ANHYDRASE XA-RELATED"/>
    <property type="match status" value="1"/>
</dbReference>
<dbReference type="SUPFAM" id="SSF51069">
    <property type="entry name" value="Carbonic anhydrase"/>
    <property type="match status" value="1"/>
</dbReference>
<evidence type="ECO:0000256" key="3">
    <source>
        <dbReference type="ARBA" id="ARBA00022723"/>
    </source>
</evidence>
<name>A0AAD4THA2_9MAGN</name>
<evidence type="ECO:0000313" key="9">
    <source>
        <dbReference type="Proteomes" id="UP001202328"/>
    </source>
</evidence>
<comment type="caution">
    <text evidence="8">The sequence shown here is derived from an EMBL/GenBank/DDBJ whole genome shotgun (WGS) entry which is preliminary data.</text>
</comment>
<keyword evidence="3 6" id="KW-0479">Metal-binding</keyword>
<reference evidence="8" key="1">
    <citation type="submission" date="2022-04" db="EMBL/GenBank/DDBJ databases">
        <title>A functionally conserved STORR gene fusion in Papaver species that diverged 16.8 million years ago.</title>
        <authorList>
            <person name="Catania T."/>
        </authorList>
    </citation>
    <scope>NUCLEOTIDE SEQUENCE</scope>
    <source>
        <strain evidence="8">S-188037</strain>
    </source>
</reference>
<keyword evidence="5 6" id="KW-0456">Lyase</keyword>
<gene>
    <name evidence="8" type="ORF">MKW98_003077</name>
</gene>
<keyword evidence="9" id="KW-1185">Reference proteome</keyword>
<keyword evidence="4 6" id="KW-0862">Zinc</keyword>
<accession>A0AAD4THA2</accession>
<dbReference type="InterPro" id="IPR041891">
    <property type="entry name" value="Alpha_CA_prokaryot-like"/>
</dbReference>
<dbReference type="InterPro" id="IPR023561">
    <property type="entry name" value="Carbonic_anhydrase_a-class"/>
</dbReference>
<dbReference type="Gene3D" id="3.10.200.10">
    <property type="entry name" value="Alpha carbonic anhydrase"/>
    <property type="match status" value="1"/>
</dbReference>
<sequence>MRSFVSKPIFLVYAYLLIVVLALNSRPATSWLEVENQEDFSYVTGSGNGPENWGNLRPEWAKCKNGTQQSPINLAFSKMQYAPELGDLQMKYTPASGILKNRGHDISLQWAVSGDAGSIQIDDTTYVLDQIHWHSPSEHTVNGRRFALELHMVHKNVQLKKVAVVAVLYSLSIFKDPFLSKLEANIRDISGTGASEVNMGPVDPNDIDMSDRKYYRYLGSLTTPPCDEGVIWTIKRKVMPVRIDQVMLLRRAVHDGNGNNARPLQPLNNREMLYYSALPTSALVDSM</sequence>
<dbReference type="Proteomes" id="UP001202328">
    <property type="component" value="Unassembled WGS sequence"/>
</dbReference>
<protein>
    <recommendedName>
        <fullName evidence="2 6">Carbonic anhydrase</fullName>
        <ecNumber evidence="2 6">4.2.1.1</ecNumber>
    </recommendedName>
</protein>
<dbReference type="GO" id="GO:0008270">
    <property type="term" value="F:zinc ion binding"/>
    <property type="evidence" value="ECO:0007669"/>
    <property type="project" value="UniProtKB-UniRule"/>
</dbReference>
<evidence type="ECO:0000259" key="7">
    <source>
        <dbReference type="PROSITE" id="PS51144"/>
    </source>
</evidence>
<evidence type="ECO:0000256" key="2">
    <source>
        <dbReference type="ARBA" id="ARBA00012925"/>
    </source>
</evidence>
<feature type="signal peptide" evidence="6">
    <location>
        <begin position="1"/>
        <end position="30"/>
    </location>
</feature>
<evidence type="ECO:0000256" key="6">
    <source>
        <dbReference type="RuleBase" id="RU367011"/>
    </source>
</evidence>
<evidence type="ECO:0000256" key="1">
    <source>
        <dbReference type="ARBA" id="ARBA00001947"/>
    </source>
</evidence>
<dbReference type="SMART" id="SM01057">
    <property type="entry name" value="Carb_anhydrase"/>
    <property type="match status" value="1"/>
</dbReference>
<comment type="similarity">
    <text evidence="6">Belongs to the alpha-carbonic anhydrase family.</text>
</comment>